<feature type="transmembrane region" description="Helical" evidence="1">
    <location>
        <begin position="50"/>
        <end position="69"/>
    </location>
</feature>
<dbReference type="EMBL" id="MJIC01000014">
    <property type="protein sequence ID" value="OFI33686.1"/>
    <property type="molecule type" value="Genomic_DNA"/>
</dbReference>
<comment type="caution">
    <text evidence="2">The sequence shown here is derived from an EMBL/GenBank/DDBJ whole genome shotgun (WGS) entry which is preliminary data.</text>
</comment>
<evidence type="ECO:0000313" key="2">
    <source>
        <dbReference type="EMBL" id="OFI33686.1"/>
    </source>
</evidence>
<dbReference type="AlphaFoldDB" id="A0A1E8FD49"/>
<organism evidence="2 3">
    <name type="scientific">Alteromonas lipolytica</name>
    <dbReference type="NCBI Taxonomy" id="1856405"/>
    <lineage>
        <taxon>Bacteria</taxon>
        <taxon>Pseudomonadati</taxon>
        <taxon>Pseudomonadota</taxon>
        <taxon>Gammaproteobacteria</taxon>
        <taxon>Alteromonadales</taxon>
        <taxon>Alteromonadaceae</taxon>
        <taxon>Alteromonas/Salinimonas group</taxon>
        <taxon>Alteromonas</taxon>
    </lineage>
</organism>
<keyword evidence="3" id="KW-1185">Reference proteome</keyword>
<dbReference type="Proteomes" id="UP000176037">
    <property type="component" value="Unassembled WGS sequence"/>
</dbReference>
<sequence>MAVQVQQQEIEAVEAKLNRQNGLAAAIAAALWAVPMLILWYWLYLQDDRFAPLMLAVSGALIGLTVRYYGRGFMPVFGVIAVISHTAVVAAAFVFGLSLGEGQSVRAFILVGLYAIGVWSAVYLGRRRIPFAQHRAFYLLCEQSRHVSTQRLRNRWFLLVPVTVILSGLTLGGTLFALTGVEIFRQTASQQSQVVEQRQAFAAKAIDVTSANLATLSTEDAMRFAFAYYHGQLPAKKGNRYERYPQSEYKAKRILSFLAEQRGEARAKFVLGWLTYPEGGATLIKQAADDGDIFAKIMLATEFGCYGNTEQATRLLNMLAKTTAEKPALNEIYSILQSGFEQVCEEFSAPDFAQMYLP</sequence>
<keyword evidence="1" id="KW-0812">Transmembrane</keyword>
<proteinExistence type="predicted"/>
<reference evidence="2 3" key="1">
    <citation type="submission" date="2016-09" db="EMBL/GenBank/DDBJ databases">
        <title>Alteromonas lipolytica, a new species isolated from sea water.</title>
        <authorList>
            <person name="Wu Y.-H."/>
            <person name="Cheng H."/>
            <person name="Xu X.-W."/>
        </authorList>
    </citation>
    <scope>NUCLEOTIDE SEQUENCE [LARGE SCALE GENOMIC DNA]</scope>
    <source>
        <strain evidence="2 3">JW12</strain>
    </source>
</reference>
<evidence type="ECO:0000313" key="3">
    <source>
        <dbReference type="Proteomes" id="UP000176037"/>
    </source>
</evidence>
<feature type="transmembrane region" description="Helical" evidence="1">
    <location>
        <begin position="23"/>
        <end position="44"/>
    </location>
</feature>
<feature type="transmembrane region" description="Helical" evidence="1">
    <location>
        <begin position="156"/>
        <end position="178"/>
    </location>
</feature>
<evidence type="ECO:0000256" key="1">
    <source>
        <dbReference type="SAM" id="Phobius"/>
    </source>
</evidence>
<name>A0A1E8FD49_9ALTE</name>
<feature type="transmembrane region" description="Helical" evidence="1">
    <location>
        <begin position="105"/>
        <end position="125"/>
    </location>
</feature>
<feature type="transmembrane region" description="Helical" evidence="1">
    <location>
        <begin position="76"/>
        <end position="99"/>
    </location>
</feature>
<accession>A0A1E8FD49</accession>
<keyword evidence="1" id="KW-0472">Membrane</keyword>
<protein>
    <submittedName>
        <fullName evidence="2">Uncharacterized protein</fullName>
    </submittedName>
</protein>
<keyword evidence="1" id="KW-1133">Transmembrane helix</keyword>
<gene>
    <name evidence="2" type="ORF">BFC17_19085</name>
</gene>